<evidence type="ECO:0000259" key="4">
    <source>
        <dbReference type="Pfam" id="PF01408"/>
    </source>
</evidence>
<protein>
    <submittedName>
        <fullName evidence="6">Gfo/Idh/MocA family oxidoreductase</fullName>
    </submittedName>
</protein>
<evidence type="ECO:0000256" key="3">
    <source>
        <dbReference type="SAM" id="MobiDB-lite"/>
    </source>
</evidence>
<dbReference type="PANTHER" id="PTHR22604">
    <property type="entry name" value="OXIDOREDUCTASES"/>
    <property type="match status" value="1"/>
</dbReference>
<feature type="compositionally biased region" description="Pro residues" evidence="3">
    <location>
        <begin position="61"/>
        <end position="71"/>
    </location>
</feature>
<feature type="region of interest" description="Disordered" evidence="3">
    <location>
        <begin position="1"/>
        <end position="72"/>
    </location>
</feature>
<dbReference type="InterPro" id="IPR050984">
    <property type="entry name" value="Gfo/Idh/MocA_domain"/>
</dbReference>
<dbReference type="GO" id="GO:0016491">
    <property type="term" value="F:oxidoreductase activity"/>
    <property type="evidence" value="ECO:0007669"/>
    <property type="project" value="UniProtKB-KW"/>
</dbReference>
<feature type="compositionally biased region" description="Basic and acidic residues" evidence="3">
    <location>
        <begin position="43"/>
        <end position="60"/>
    </location>
</feature>
<dbReference type="InterPro" id="IPR055170">
    <property type="entry name" value="GFO_IDH_MocA-like_dom"/>
</dbReference>
<feature type="compositionally biased region" description="Pro residues" evidence="3">
    <location>
        <begin position="25"/>
        <end position="38"/>
    </location>
</feature>
<dbReference type="InterPro" id="IPR000683">
    <property type="entry name" value="Gfo/Idh/MocA-like_OxRdtase_N"/>
</dbReference>
<comment type="caution">
    <text evidence="6">The sequence shown here is derived from an EMBL/GenBank/DDBJ whole genome shotgun (WGS) entry which is preliminary data.</text>
</comment>
<evidence type="ECO:0000256" key="1">
    <source>
        <dbReference type="ARBA" id="ARBA00010928"/>
    </source>
</evidence>
<dbReference type="PRINTS" id="PR01775">
    <property type="entry name" value="GLFROXRDTASE"/>
</dbReference>
<keyword evidence="2" id="KW-0560">Oxidoreductase</keyword>
<sequence>MPERRPDPAAGPAAGPHGPGTPGGPALPAPGRALPPAPVDLGRVAEGRVEFENWKGEADRPSPPPPAPLPPAQRVGFAVMGLGRLALEEILPAFAECGLARPVALVSGRPEKARAVAAQHGIGREHVYGYDDIHRLRDDPVVRAVYVVTPNGLHRDHVRAVAAAGKHVLCEKPMANTPDEARDMIAACRDAGVKLMVAYRCQYEPFNREAIRLVRSGALGAARLIEASNTQVQGTGAQWRHRAALAGGGALPDIGLYCLNAARAVLGEEPVSVFASIVNPVGDARYAEVEETVAFTLRFPSGAIAQCATSYGAHESKDMRIRLEKGSIELENAFAYRGQRLRVARRAGDNEAVEEVRLGAKNQFALEIDHFAECILRDAAPRTPGEEGLRYHLVMAALYRSAREGVPVRLES</sequence>
<proteinExistence type="inferred from homology"/>
<dbReference type="RefSeq" id="WP_248665070.1">
    <property type="nucleotide sequence ID" value="NZ_JALPRX010000003.1"/>
</dbReference>
<dbReference type="SUPFAM" id="SSF51735">
    <property type="entry name" value="NAD(P)-binding Rossmann-fold domains"/>
    <property type="match status" value="1"/>
</dbReference>
<accession>A0A9X1YAL9</accession>
<feature type="domain" description="Gfo/Idh/MocA-like oxidoreductase N-terminal" evidence="4">
    <location>
        <begin position="76"/>
        <end position="199"/>
    </location>
</feature>
<dbReference type="SUPFAM" id="SSF55347">
    <property type="entry name" value="Glyceraldehyde-3-phosphate dehydrogenase-like, C-terminal domain"/>
    <property type="match status" value="1"/>
</dbReference>
<comment type="similarity">
    <text evidence="1">Belongs to the Gfo/Idh/MocA family.</text>
</comment>
<dbReference type="Proteomes" id="UP001139516">
    <property type="component" value="Unassembled WGS sequence"/>
</dbReference>
<dbReference type="GO" id="GO:0000166">
    <property type="term" value="F:nucleotide binding"/>
    <property type="evidence" value="ECO:0007669"/>
    <property type="project" value="InterPro"/>
</dbReference>
<dbReference type="InterPro" id="IPR008354">
    <property type="entry name" value="Glc-Fru_OxRdtase_bac"/>
</dbReference>
<organism evidence="6 7">
    <name type="scientific">Roseomonas acroporae</name>
    <dbReference type="NCBI Taxonomy" id="2937791"/>
    <lineage>
        <taxon>Bacteria</taxon>
        <taxon>Pseudomonadati</taxon>
        <taxon>Pseudomonadota</taxon>
        <taxon>Alphaproteobacteria</taxon>
        <taxon>Acetobacterales</taxon>
        <taxon>Roseomonadaceae</taxon>
        <taxon>Roseomonas</taxon>
    </lineage>
</organism>
<feature type="domain" description="GFO/IDH/MocA-like oxidoreductase" evidence="5">
    <location>
        <begin position="208"/>
        <end position="329"/>
    </location>
</feature>
<dbReference type="Gene3D" id="3.40.50.720">
    <property type="entry name" value="NAD(P)-binding Rossmann-like Domain"/>
    <property type="match status" value="1"/>
</dbReference>
<dbReference type="EMBL" id="JALPRX010000003">
    <property type="protein sequence ID" value="MCK8782941.1"/>
    <property type="molecule type" value="Genomic_DNA"/>
</dbReference>
<reference evidence="6" key="1">
    <citation type="submission" date="2022-04" db="EMBL/GenBank/DDBJ databases">
        <title>Roseomonas acroporae sp. nov., isolated from coral Acropora digitifera.</title>
        <authorList>
            <person name="Sun H."/>
        </authorList>
    </citation>
    <scope>NUCLEOTIDE SEQUENCE</scope>
    <source>
        <strain evidence="6">NAR14</strain>
    </source>
</reference>
<evidence type="ECO:0000259" key="5">
    <source>
        <dbReference type="Pfam" id="PF22725"/>
    </source>
</evidence>
<dbReference type="InterPro" id="IPR036291">
    <property type="entry name" value="NAD(P)-bd_dom_sf"/>
</dbReference>
<dbReference type="Pfam" id="PF22725">
    <property type="entry name" value="GFO_IDH_MocA_C3"/>
    <property type="match status" value="1"/>
</dbReference>
<dbReference type="PANTHER" id="PTHR22604:SF105">
    <property type="entry name" value="TRANS-1,2-DIHYDROBENZENE-1,2-DIOL DEHYDROGENASE"/>
    <property type="match status" value="1"/>
</dbReference>
<keyword evidence="7" id="KW-1185">Reference proteome</keyword>
<evidence type="ECO:0000313" key="6">
    <source>
        <dbReference type="EMBL" id="MCK8782941.1"/>
    </source>
</evidence>
<gene>
    <name evidence="6" type="ORF">M0638_00915</name>
</gene>
<evidence type="ECO:0000313" key="7">
    <source>
        <dbReference type="Proteomes" id="UP001139516"/>
    </source>
</evidence>
<dbReference type="AlphaFoldDB" id="A0A9X1YAL9"/>
<name>A0A9X1YAL9_9PROT</name>
<evidence type="ECO:0000256" key="2">
    <source>
        <dbReference type="ARBA" id="ARBA00023002"/>
    </source>
</evidence>
<dbReference type="Gene3D" id="3.30.360.10">
    <property type="entry name" value="Dihydrodipicolinate Reductase, domain 2"/>
    <property type="match status" value="1"/>
</dbReference>
<dbReference type="Pfam" id="PF01408">
    <property type="entry name" value="GFO_IDH_MocA"/>
    <property type="match status" value="1"/>
</dbReference>